<dbReference type="GO" id="GO:0015074">
    <property type="term" value="P:DNA integration"/>
    <property type="evidence" value="ECO:0007669"/>
    <property type="project" value="UniProtKB-KW"/>
</dbReference>
<sequence>MRYKLTYVYGDSDQKFTQTFSNKFLMESYIETGNDKDLRVINIESSKLYGYARVSSKEQNLDRQIEALKDYGVNERDIITDKQSGKDFNREGYKTLKEQLLRSGDVLVIKELDRLGRNMAQIKEEWNDLQSKEINIVVIDTPILNTEGKSNLEKTLISNIVFELLSYMSEKERVKIKQRQAEGIANAKAKGKHLGRPRVEYPGNFKEVYDKWKAKEITGVKAMELMNLKKNSFYNLVKKYEIGKERLKL</sequence>
<proteinExistence type="inferred from homology"/>
<keyword evidence="4" id="KW-0233">DNA recombination</keyword>
<keyword evidence="3" id="KW-0238">DNA-binding</keyword>
<keyword evidence="8" id="KW-0614">Plasmid</keyword>
<dbReference type="PROSITE" id="PS00398">
    <property type="entry name" value="RECOMBINASES_2"/>
    <property type="match status" value="1"/>
</dbReference>
<dbReference type="SMART" id="SM00857">
    <property type="entry name" value="Resolvase"/>
    <property type="match status" value="1"/>
</dbReference>
<keyword evidence="2" id="KW-0229">DNA integration</keyword>
<accession>A0A9X3XNV3</accession>
<dbReference type="AlphaFoldDB" id="A0A9X3XNV3"/>
<reference evidence="8" key="1">
    <citation type="submission" date="2022-05" db="EMBL/GenBank/DDBJ databases">
        <title>Draft genome sequence of Clostridium tertium strain CP3 isolated from Peru.</title>
        <authorList>
            <person name="Hurtado R."/>
            <person name="Lima L."/>
            <person name="Sousa T."/>
            <person name="Jaiswal A.K."/>
            <person name="Tiwari S."/>
            <person name="Maturrano L."/>
            <person name="Brenig B."/>
            <person name="Azevedo V."/>
        </authorList>
    </citation>
    <scope>NUCLEOTIDE SEQUENCE</scope>
    <source>
        <strain evidence="8">CP3</strain>
        <plasmid evidence="8">p1</plasmid>
    </source>
</reference>
<dbReference type="CDD" id="cd03768">
    <property type="entry name" value="SR_ResInv"/>
    <property type="match status" value="1"/>
</dbReference>
<dbReference type="SUPFAM" id="SSF53041">
    <property type="entry name" value="Resolvase-like"/>
    <property type="match status" value="1"/>
</dbReference>
<dbReference type="PANTHER" id="PTHR30461">
    <property type="entry name" value="DNA-INVERTASE FROM LAMBDOID PROPHAGE"/>
    <property type="match status" value="1"/>
</dbReference>
<evidence type="ECO:0000256" key="3">
    <source>
        <dbReference type="ARBA" id="ARBA00023125"/>
    </source>
</evidence>
<dbReference type="InterPro" id="IPR006118">
    <property type="entry name" value="Recombinase_CS"/>
</dbReference>
<name>A0A9X3XNV3_9CLOT</name>
<dbReference type="PROSITE" id="PS51736">
    <property type="entry name" value="RECOMBINASES_3"/>
    <property type="match status" value="1"/>
</dbReference>
<dbReference type="RefSeq" id="WP_272470995.1">
    <property type="nucleotide sequence ID" value="NZ_JAMRYU010000169.1"/>
</dbReference>
<evidence type="ECO:0000313" key="9">
    <source>
        <dbReference type="Proteomes" id="UP001141183"/>
    </source>
</evidence>
<dbReference type="PANTHER" id="PTHR30461:SF26">
    <property type="entry name" value="RESOLVASE HOMOLOG YNEB"/>
    <property type="match status" value="1"/>
</dbReference>
<feature type="active site" description="O-(5'-phospho-DNA)-serine intermediate" evidence="5 6">
    <location>
        <position position="55"/>
    </location>
</feature>
<evidence type="ECO:0000256" key="1">
    <source>
        <dbReference type="ARBA" id="ARBA00009913"/>
    </source>
</evidence>
<dbReference type="InterPro" id="IPR050639">
    <property type="entry name" value="SSR_resolvase"/>
</dbReference>
<dbReference type="Proteomes" id="UP001141183">
    <property type="component" value="Unassembled WGS sequence"/>
</dbReference>
<keyword evidence="9" id="KW-1185">Reference proteome</keyword>
<comment type="caution">
    <text evidence="8">The sequence shown here is derived from an EMBL/GenBank/DDBJ whole genome shotgun (WGS) entry which is preliminary data.</text>
</comment>
<dbReference type="EMBL" id="JAMRYU010000169">
    <property type="protein sequence ID" value="MDC4242775.1"/>
    <property type="molecule type" value="Genomic_DNA"/>
</dbReference>
<evidence type="ECO:0000256" key="4">
    <source>
        <dbReference type="ARBA" id="ARBA00023172"/>
    </source>
</evidence>
<evidence type="ECO:0000256" key="5">
    <source>
        <dbReference type="PIRSR" id="PIRSR606118-50"/>
    </source>
</evidence>
<dbReference type="InterPro" id="IPR006119">
    <property type="entry name" value="Resolv_N"/>
</dbReference>
<gene>
    <name evidence="8" type="ORF">NE398_21940</name>
</gene>
<comment type="similarity">
    <text evidence="1">Belongs to the site-specific recombinase resolvase family.</text>
</comment>
<organism evidence="8 9">
    <name type="scientific">Clostridium tertium</name>
    <dbReference type="NCBI Taxonomy" id="1559"/>
    <lineage>
        <taxon>Bacteria</taxon>
        <taxon>Bacillati</taxon>
        <taxon>Bacillota</taxon>
        <taxon>Clostridia</taxon>
        <taxon>Eubacteriales</taxon>
        <taxon>Clostridiaceae</taxon>
        <taxon>Clostridium</taxon>
    </lineage>
</organism>
<evidence type="ECO:0000256" key="2">
    <source>
        <dbReference type="ARBA" id="ARBA00022908"/>
    </source>
</evidence>
<dbReference type="Gene3D" id="3.40.50.1390">
    <property type="entry name" value="Resolvase, N-terminal catalytic domain"/>
    <property type="match status" value="1"/>
</dbReference>
<dbReference type="PROSITE" id="PS00397">
    <property type="entry name" value="RECOMBINASES_1"/>
    <property type="match status" value="1"/>
</dbReference>
<evidence type="ECO:0000259" key="7">
    <source>
        <dbReference type="PROSITE" id="PS51736"/>
    </source>
</evidence>
<geneLocation type="plasmid" evidence="8">
    <name>p1</name>
</geneLocation>
<dbReference type="GO" id="GO:0000150">
    <property type="term" value="F:DNA strand exchange activity"/>
    <property type="evidence" value="ECO:0007669"/>
    <property type="project" value="InterPro"/>
</dbReference>
<protein>
    <submittedName>
        <fullName evidence="8">Recombinase family protein</fullName>
    </submittedName>
</protein>
<dbReference type="InterPro" id="IPR036162">
    <property type="entry name" value="Resolvase-like_N_sf"/>
</dbReference>
<evidence type="ECO:0000313" key="8">
    <source>
        <dbReference type="EMBL" id="MDC4242775.1"/>
    </source>
</evidence>
<dbReference type="GO" id="GO:0003677">
    <property type="term" value="F:DNA binding"/>
    <property type="evidence" value="ECO:0007669"/>
    <property type="project" value="UniProtKB-KW"/>
</dbReference>
<evidence type="ECO:0000256" key="6">
    <source>
        <dbReference type="PROSITE-ProRule" id="PRU10137"/>
    </source>
</evidence>
<dbReference type="Pfam" id="PF00239">
    <property type="entry name" value="Resolvase"/>
    <property type="match status" value="1"/>
</dbReference>
<feature type="domain" description="Resolvase/invertase-type recombinase catalytic" evidence="7">
    <location>
        <begin position="47"/>
        <end position="191"/>
    </location>
</feature>